<feature type="coiled-coil region" evidence="1">
    <location>
        <begin position="90"/>
        <end position="138"/>
    </location>
</feature>
<reference evidence="2 3" key="1">
    <citation type="submission" date="2019-03" db="EMBL/GenBank/DDBJ databases">
        <title>Genomic Encyclopedia of Type Strains, Phase IV (KMG-IV): sequencing the most valuable type-strain genomes for metagenomic binning, comparative biology and taxonomic classification.</title>
        <authorList>
            <person name="Goeker M."/>
        </authorList>
    </citation>
    <scope>NUCLEOTIDE SEQUENCE [LARGE SCALE GENOMIC DNA]</scope>
    <source>
        <strain evidence="2 3">DSM 18555</strain>
    </source>
</reference>
<name>A0A4V3BV47_9BURK</name>
<dbReference type="Proteomes" id="UP000294737">
    <property type="component" value="Unassembled WGS sequence"/>
</dbReference>
<comment type="caution">
    <text evidence="2">The sequence shown here is derived from an EMBL/GenBank/DDBJ whole genome shotgun (WGS) entry which is preliminary data.</text>
</comment>
<dbReference type="EMBL" id="SNWF01000005">
    <property type="protein sequence ID" value="TDN89658.1"/>
    <property type="molecule type" value="Genomic_DNA"/>
</dbReference>
<evidence type="ECO:0000256" key="1">
    <source>
        <dbReference type="SAM" id="Coils"/>
    </source>
</evidence>
<accession>A0A4V3BV47</accession>
<proteinExistence type="predicted"/>
<sequence>MKEIAATETQLFAALNRIALGISEKTNGRMTQENIALEAGLSRATFNRYPNVILEYKKKKKKENFVADIEKSQTVEDKHRDVVADNIRLKNAAIENKEEYDKNIRAARQEIFILNQALEMRDKTLAEKDREIAELNKKTVGLKLVP</sequence>
<protein>
    <submittedName>
        <fullName evidence="2">Uncharacterized protein</fullName>
    </submittedName>
</protein>
<evidence type="ECO:0000313" key="3">
    <source>
        <dbReference type="Proteomes" id="UP000294737"/>
    </source>
</evidence>
<organism evidence="2 3">
    <name type="scientific">Herminiimonas fonticola</name>
    <dbReference type="NCBI Taxonomy" id="303380"/>
    <lineage>
        <taxon>Bacteria</taxon>
        <taxon>Pseudomonadati</taxon>
        <taxon>Pseudomonadota</taxon>
        <taxon>Betaproteobacteria</taxon>
        <taxon>Burkholderiales</taxon>
        <taxon>Oxalobacteraceae</taxon>
        <taxon>Herminiimonas</taxon>
    </lineage>
</organism>
<dbReference type="AlphaFoldDB" id="A0A4V3BV47"/>
<gene>
    <name evidence="2" type="ORF">EV677_1718</name>
</gene>
<dbReference type="RefSeq" id="WP_112991773.1">
    <property type="nucleotide sequence ID" value="NZ_PTLZ01000002.1"/>
</dbReference>
<keyword evidence="1" id="KW-0175">Coiled coil</keyword>
<evidence type="ECO:0000313" key="2">
    <source>
        <dbReference type="EMBL" id="TDN89658.1"/>
    </source>
</evidence>
<dbReference type="OrthoDB" id="7472701at2"/>
<keyword evidence="3" id="KW-1185">Reference proteome</keyword>